<dbReference type="Proteomes" id="UP000295388">
    <property type="component" value="Unassembled WGS sequence"/>
</dbReference>
<organism evidence="4 5">
    <name type="scientific">Kribbella caucasensis</name>
    <dbReference type="NCBI Taxonomy" id="2512215"/>
    <lineage>
        <taxon>Bacteria</taxon>
        <taxon>Bacillati</taxon>
        <taxon>Actinomycetota</taxon>
        <taxon>Actinomycetes</taxon>
        <taxon>Propionibacteriales</taxon>
        <taxon>Kribbellaceae</taxon>
        <taxon>Kribbella</taxon>
    </lineage>
</organism>
<gene>
    <name evidence="4" type="ORF">EV643_107343</name>
</gene>
<evidence type="ECO:0000313" key="5">
    <source>
        <dbReference type="Proteomes" id="UP000295388"/>
    </source>
</evidence>
<evidence type="ECO:0000256" key="2">
    <source>
        <dbReference type="RuleBase" id="RU003707"/>
    </source>
</evidence>
<dbReference type="PANTHER" id="PTHR43802:SF1">
    <property type="entry name" value="IP11341P-RELATED"/>
    <property type="match status" value="1"/>
</dbReference>
<dbReference type="Gene3D" id="3.90.226.10">
    <property type="entry name" value="2-enoyl-CoA Hydratase, Chain A, domain 1"/>
    <property type="match status" value="1"/>
</dbReference>
<evidence type="ECO:0000256" key="3">
    <source>
        <dbReference type="SAM" id="MobiDB-lite"/>
    </source>
</evidence>
<dbReference type="OrthoDB" id="4308938at2"/>
<dbReference type="AlphaFoldDB" id="A0A4R6KJ30"/>
<comment type="caution">
    <text evidence="4">The sequence shown here is derived from an EMBL/GenBank/DDBJ whole genome shotgun (WGS) entry which is preliminary data.</text>
</comment>
<dbReference type="InterPro" id="IPR029045">
    <property type="entry name" value="ClpP/crotonase-like_dom_sf"/>
</dbReference>
<dbReference type="GO" id="GO:0003824">
    <property type="term" value="F:catalytic activity"/>
    <property type="evidence" value="ECO:0007669"/>
    <property type="project" value="InterPro"/>
</dbReference>
<dbReference type="Pfam" id="PF00378">
    <property type="entry name" value="ECH_1"/>
    <property type="match status" value="1"/>
</dbReference>
<dbReference type="InterPro" id="IPR001753">
    <property type="entry name" value="Enoyl-CoA_hydra/iso"/>
</dbReference>
<dbReference type="RefSeq" id="WP_133801110.1">
    <property type="nucleotide sequence ID" value="NZ_SNWQ01000007.1"/>
</dbReference>
<dbReference type="Gene3D" id="1.10.12.10">
    <property type="entry name" value="Lyase 2-enoyl-coa Hydratase, Chain A, domain 2"/>
    <property type="match status" value="1"/>
</dbReference>
<protein>
    <submittedName>
        <fullName evidence="4">Enoyl-CoA hydratase</fullName>
    </submittedName>
</protein>
<dbReference type="NCBIfam" id="NF006100">
    <property type="entry name" value="PRK08252.1"/>
    <property type="match status" value="1"/>
</dbReference>
<dbReference type="InterPro" id="IPR018376">
    <property type="entry name" value="Enoyl-CoA_hyd/isom_CS"/>
</dbReference>
<feature type="region of interest" description="Disordered" evidence="3">
    <location>
        <begin position="238"/>
        <end position="262"/>
    </location>
</feature>
<dbReference type="PROSITE" id="PS00166">
    <property type="entry name" value="ENOYL_COA_HYDRATASE"/>
    <property type="match status" value="1"/>
</dbReference>
<dbReference type="EMBL" id="SNWQ01000007">
    <property type="protein sequence ID" value="TDO48713.1"/>
    <property type="molecule type" value="Genomic_DNA"/>
</dbReference>
<dbReference type="SUPFAM" id="SSF52096">
    <property type="entry name" value="ClpP/crotonase"/>
    <property type="match status" value="1"/>
</dbReference>
<reference evidence="4 5" key="1">
    <citation type="submission" date="2019-03" db="EMBL/GenBank/DDBJ databases">
        <title>Genomic Encyclopedia of Type Strains, Phase III (KMG-III): the genomes of soil and plant-associated and newly described type strains.</title>
        <authorList>
            <person name="Whitman W."/>
        </authorList>
    </citation>
    <scope>NUCLEOTIDE SEQUENCE [LARGE SCALE GENOMIC DNA]</scope>
    <source>
        <strain evidence="4 5">VKM Ac-2527</strain>
    </source>
</reference>
<evidence type="ECO:0000256" key="1">
    <source>
        <dbReference type="ARBA" id="ARBA00005254"/>
    </source>
</evidence>
<dbReference type="PANTHER" id="PTHR43802">
    <property type="entry name" value="ENOYL-COA HYDRATASE"/>
    <property type="match status" value="1"/>
</dbReference>
<accession>A0A4R6KJ30</accession>
<sequence>MTADPVVVEVGDVLTETLDRVLVITINRPSVRNAVNTSVAHGIGSALDRLDADESLSAGVLAGAGPSFCAGMDLKAFLAGERPTVPGRGFAGLVERSSDKPLIAAVDGAAVAGGFEIVLACDLVVASRAASFGLPEVKRGLVAAGGGLLRLPQRIPYQLAMELALTGDRIDAVRGAELGLVNRLTEPGQARQVAVELAASISRNGPLALRATKQILRQARDWPTDEFFGRQAALTEPVRSSADAKEGARAFKERRDPVWSGR</sequence>
<dbReference type="InterPro" id="IPR014748">
    <property type="entry name" value="Enoyl-CoA_hydra_C"/>
</dbReference>
<evidence type="ECO:0000313" key="4">
    <source>
        <dbReference type="EMBL" id="TDO48713.1"/>
    </source>
</evidence>
<name>A0A4R6KJ30_9ACTN</name>
<dbReference type="CDD" id="cd06558">
    <property type="entry name" value="crotonase-like"/>
    <property type="match status" value="1"/>
</dbReference>
<proteinExistence type="inferred from homology"/>
<comment type="similarity">
    <text evidence="1 2">Belongs to the enoyl-CoA hydratase/isomerase family.</text>
</comment>
<keyword evidence="5" id="KW-1185">Reference proteome</keyword>
<feature type="compositionally biased region" description="Basic and acidic residues" evidence="3">
    <location>
        <begin position="242"/>
        <end position="262"/>
    </location>
</feature>